<feature type="compositionally biased region" description="Basic and acidic residues" evidence="1">
    <location>
        <begin position="215"/>
        <end position="225"/>
    </location>
</feature>
<accession>A0ABV0MTW6</accession>
<organism evidence="2 3">
    <name type="scientific">Goodea atripinnis</name>
    <dbReference type="NCBI Taxonomy" id="208336"/>
    <lineage>
        <taxon>Eukaryota</taxon>
        <taxon>Metazoa</taxon>
        <taxon>Chordata</taxon>
        <taxon>Craniata</taxon>
        <taxon>Vertebrata</taxon>
        <taxon>Euteleostomi</taxon>
        <taxon>Actinopterygii</taxon>
        <taxon>Neopterygii</taxon>
        <taxon>Teleostei</taxon>
        <taxon>Neoteleostei</taxon>
        <taxon>Acanthomorphata</taxon>
        <taxon>Ovalentaria</taxon>
        <taxon>Atherinomorphae</taxon>
        <taxon>Cyprinodontiformes</taxon>
        <taxon>Goodeidae</taxon>
        <taxon>Goodea</taxon>
    </lineage>
</organism>
<reference evidence="2 3" key="1">
    <citation type="submission" date="2021-06" db="EMBL/GenBank/DDBJ databases">
        <authorList>
            <person name="Palmer J.M."/>
        </authorList>
    </citation>
    <scope>NUCLEOTIDE SEQUENCE [LARGE SCALE GENOMIC DNA]</scope>
    <source>
        <strain evidence="2 3">GA_2019</strain>
        <tissue evidence="2">Muscle</tissue>
    </source>
</reference>
<dbReference type="EMBL" id="JAHRIO010011992">
    <property type="protein sequence ID" value="MEQ2162550.1"/>
    <property type="molecule type" value="Genomic_DNA"/>
</dbReference>
<keyword evidence="3" id="KW-1185">Reference proteome</keyword>
<feature type="region of interest" description="Disordered" evidence="1">
    <location>
        <begin position="67"/>
        <end position="100"/>
    </location>
</feature>
<dbReference type="Proteomes" id="UP001476798">
    <property type="component" value="Unassembled WGS sequence"/>
</dbReference>
<evidence type="ECO:0000313" key="3">
    <source>
        <dbReference type="Proteomes" id="UP001476798"/>
    </source>
</evidence>
<evidence type="ECO:0000313" key="2">
    <source>
        <dbReference type="EMBL" id="MEQ2162550.1"/>
    </source>
</evidence>
<feature type="region of interest" description="Disordered" evidence="1">
    <location>
        <begin position="209"/>
        <end position="250"/>
    </location>
</feature>
<feature type="non-terminal residue" evidence="2">
    <location>
        <position position="1"/>
    </location>
</feature>
<protein>
    <submittedName>
        <fullName evidence="2">Uncharacterized protein</fullName>
    </submittedName>
</protein>
<comment type="caution">
    <text evidence="2">The sequence shown here is derived from an EMBL/GenBank/DDBJ whole genome shotgun (WGS) entry which is preliminary data.</text>
</comment>
<sequence>VYHCLFIDFTSTGHKQFEINMYSSWSLLAVCIRSFTRSAADSNSSSSSSPFNWSPISIALQSNLLKPKSESESEPAPPRGSPVSGLAGSVPEPVAVSGEDDGEPEAIVIVYNEVCQTTKTVVPGNLEQQVISYPSSARCQSAPCWRNHISAVQRMAVSNVPRTAQGGTEQSHRANLTLCRRTTCSGAAAVIALVPVKLHARRILLGAHRAGRAQSEVRRSGERRASAPHVEPASCLTEQKSRRRGRGQTLADFTEVSRDTCFGKNEIRGAPCVPYHPGMEETISPV</sequence>
<name>A0ABV0MTW6_9TELE</name>
<evidence type="ECO:0000256" key="1">
    <source>
        <dbReference type="SAM" id="MobiDB-lite"/>
    </source>
</evidence>
<gene>
    <name evidence="2" type="ORF">GOODEAATRI_020956</name>
</gene>
<proteinExistence type="predicted"/>